<proteinExistence type="predicted"/>
<sequence>MQDTALYKLEGDKKVPARTLKKGELYRIYAFKPGKLSVGGGYYVDRDVKIKYETPSKTKLAQANCSVNK</sequence>
<name>W7KV18_CYTFI</name>
<evidence type="ECO:0000313" key="2">
    <source>
        <dbReference type="Proteomes" id="UP000019270"/>
    </source>
</evidence>
<dbReference type="Proteomes" id="UP000019270">
    <property type="component" value="Unassembled WGS sequence"/>
</dbReference>
<dbReference type="AlphaFoldDB" id="W7KV18"/>
<dbReference type="EMBL" id="APVL01000012">
    <property type="protein sequence ID" value="EWG10033.1"/>
    <property type="molecule type" value="Genomic_DNA"/>
</dbReference>
<dbReference type="PATRIC" id="fig|1307436.3.peg.3578"/>
<accession>W7KV18</accession>
<evidence type="ECO:0000313" key="1">
    <source>
        <dbReference type="EMBL" id="EWG10033.1"/>
    </source>
</evidence>
<organism evidence="1 2">
    <name type="scientific">Cytobacillus firmus DS1</name>
    <dbReference type="NCBI Taxonomy" id="1307436"/>
    <lineage>
        <taxon>Bacteria</taxon>
        <taxon>Bacillati</taxon>
        <taxon>Bacillota</taxon>
        <taxon>Bacilli</taxon>
        <taxon>Bacillales</taxon>
        <taxon>Bacillaceae</taxon>
        <taxon>Cytobacillus</taxon>
    </lineage>
</organism>
<reference evidence="2" key="1">
    <citation type="submission" date="2013-03" db="EMBL/GenBank/DDBJ databases">
        <title>Draft genome sequence of Bacillus firmus DS1.</title>
        <authorList>
            <person name="Peng D."/>
            <person name="Zhu L."/>
            <person name="Sun M."/>
        </authorList>
    </citation>
    <scope>NUCLEOTIDE SEQUENCE [LARGE SCALE GENOMIC DNA]</scope>
    <source>
        <strain evidence="2">DS1</strain>
    </source>
</reference>
<reference evidence="1 2" key="2">
    <citation type="journal article" date="2016" name="Sci. Rep.">
        <title>A novel serine protease, Sep1, from Bacillus firmus DS-1 has nematicidal activity and degrades multiple intestinal-associated nematode proteins.</title>
        <authorList>
            <person name="Geng C."/>
            <person name="Nie X."/>
            <person name="Tang Z."/>
            <person name="Zhang Y."/>
            <person name="Lin J."/>
            <person name="Sun M."/>
            <person name="Peng D."/>
        </authorList>
    </citation>
    <scope>NUCLEOTIDE SEQUENCE [LARGE SCALE GENOMIC DNA]</scope>
    <source>
        <strain evidence="1 2">DS1</strain>
    </source>
</reference>
<gene>
    <name evidence="1" type="ORF">PBF_16679</name>
</gene>
<protein>
    <submittedName>
        <fullName evidence="1">Uncharacterized protein</fullName>
    </submittedName>
</protein>
<comment type="caution">
    <text evidence="1">The sequence shown here is derived from an EMBL/GenBank/DDBJ whole genome shotgun (WGS) entry which is preliminary data.</text>
</comment>